<name>A0ABQ9XDN5_9EUKA</name>
<accession>A0ABQ9XDN5</accession>
<sequence length="139" mass="15674">MPGFEVKHERDIKKTLKDQVTFVSRTPSELTVKVKTTEQSPYKGREFTVKIKGDSFPLTAPTVRIASTIFHPAIEPETGKTCLIITTNWNAKNTIIDVLREVYQVLSNPDPAMSNNTEAQTLISTDREAFNKRAFETTD</sequence>
<dbReference type="PANTHER" id="PTHR24068">
    <property type="entry name" value="UBIQUITIN-CONJUGATING ENZYME E2"/>
    <property type="match status" value="1"/>
</dbReference>
<gene>
    <name evidence="2" type="ORF">BLNAU_15607</name>
</gene>
<dbReference type="EMBL" id="JARBJD010000156">
    <property type="protein sequence ID" value="KAK2949412.1"/>
    <property type="molecule type" value="Genomic_DNA"/>
</dbReference>
<evidence type="ECO:0000259" key="1">
    <source>
        <dbReference type="PROSITE" id="PS50127"/>
    </source>
</evidence>
<proteinExistence type="predicted"/>
<feature type="domain" description="UBC core" evidence="1">
    <location>
        <begin position="1"/>
        <end position="139"/>
    </location>
</feature>
<keyword evidence="3" id="KW-1185">Reference proteome</keyword>
<evidence type="ECO:0000313" key="3">
    <source>
        <dbReference type="Proteomes" id="UP001281761"/>
    </source>
</evidence>
<dbReference type="SUPFAM" id="SSF54495">
    <property type="entry name" value="UBC-like"/>
    <property type="match status" value="1"/>
</dbReference>
<evidence type="ECO:0000313" key="2">
    <source>
        <dbReference type="EMBL" id="KAK2949412.1"/>
    </source>
</evidence>
<dbReference type="InterPro" id="IPR016135">
    <property type="entry name" value="UBQ-conjugating_enzyme/RWD"/>
</dbReference>
<dbReference type="Proteomes" id="UP001281761">
    <property type="component" value="Unassembled WGS sequence"/>
</dbReference>
<comment type="caution">
    <text evidence="2">The sequence shown here is derived from an EMBL/GenBank/DDBJ whole genome shotgun (WGS) entry which is preliminary data.</text>
</comment>
<dbReference type="Pfam" id="PF00179">
    <property type="entry name" value="UQ_con"/>
    <property type="match status" value="1"/>
</dbReference>
<organism evidence="2 3">
    <name type="scientific">Blattamonas nauphoetae</name>
    <dbReference type="NCBI Taxonomy" id="2049346"/>
    <lineage>
        <taxon>Eukaryota</taxon>
        <taxon>Metamonada</taxon>
        <taxon>Preaxostyla</taxon>
        <taxon>Oxymonadida</taxon>
        <taxon>Blattamonas</taxon>
    </lineage>
</organism>
<dbReference type="InterPro" id="IPR000608">
    <property type="entry name" value="UBC"/>
</dbReference>
<dbReference type="PROSITE" id="PS50127">
    <property type="entry name" value="UBC_2"/>
    <property type="match status" value="1"/>
</dbReference>
<protein>
    <submittedName>
        <fullName evidence="2">Ubiquitin-conjugating enzyme</fullName>
    </submittedName>
</protein>
<dbReference type="Gene3D" id="3.10.110.10">
    <property type="entry name" value="Ubiquitin Conjugating Enzyme"/>
    <property type="match status" value="1"/>
</dbReference>
<reference evidence="2 3" key="1">
    <citation type="journal article" date="2022" name="bioRxiv">
        <title>Genomics of Preaxostyla Flagellates Illuminates Evolutionary Transitions and the Path Towards Mitochondrial Loss.</title>
        <authorList>
            <person name="Novak L.V.F."/>
            <person name="Treitli S.C."/>
            <person name="Pyrih J."/>
            <person name="Halakuc P."/>
            <person name="Pipaliya S.V."/>
            <person name="Vacek V."/>
            <person name="Brzon O."/>
            <person name="Soukal P."/>
            <person name="Eme L."/>
            <person name="Dacks J.B."/>
            <person name="Karnkowska A."/>
            <person name="Elias M."/>
            <person name="Hampl V."/>
        </authorList>
    </citation>
    <scope>NUCLEOTIDE SEQUENCE [LARGE SCALE GENOMIC DNA]</scope>
    <source>
        <strain evidence="2">NAU3</strain>
        <tissue evidence="2">Gut</tissue>
    </source>
</reference>
<dbReference type="SMART" id="SM00212">
    <property type="entry name" value="UBCc"/>
    <property type="match status" value="1"/>
</dbReference>